<evidence type="ECO:0000256" key="2">
    <source>
        <dbReference type="ARBA" id="ARBA00007358"/>
    </source>
</evidence>
<protein>
    <submittedName>
        <fullName evidence="7">Alcohol dehydrogenase class IV</fullName>
    </submittedName>
</protein>
<comment type="caution">
    <text evidence="7">The sequence shown here is derived from an EMBL/GenBank/DDBJ whole genome shotgun (WGS) entry which is preliminary data.</text>
</comment>
<dbReference type="Pfam" id="PF25137">
    <property type="entry name" value="ADH_Fe_C"/>
    <property type="match status" value="1"/>
</dbReference>
<comment type="similarity">
    <text evidence="2">Belongs to the iron-containing alcohol dehydrogenase family.</text>
</comment>
<dbReference type="PROSITE" id="PS00913">
    <property type="entry name" value="ADH_IRON_1"/>
    <property type="match status" value="1"/>
</dbReference>
<dbReference type="Gene3D" id="1.20.1090.10">
    <property type="entry name" value="Dehydroquinate synthase-like - alpha domain"/>
    <property type="match status" value="1"/>
</dbReference>
<evidence type="ECO:0000259" key="5">
    <source>
        <dbReference type="Pfam" id="PF00465"/>
    </source>
</evidence>
<dbReference type="Pfam" id="PF00465">
    <property type="entry name" value="Fe-ADH"/>
    <property type="match status" value="1"/>
</dbReference>
<dbReference type="Proteomes" id="UP000537141">
    <property type="component" value="Unassembled WGS sequence"/>
</dbReference>
<dbReference type="RefSeq" id="WP_184424073.1">
    <property type="nucleotide sequence ID" value="NZ_AP027362.1"/>
</dbReference>
<evidence type="ECO:0000256" key="1">
    <source>
        <dbReference type="ARBA" id="ARBA00001962"/>
    </source>
</evidence>
<evidence type="ECO:0000259" key="6">
    <source>
        <dbReference type="Pfam" id="PF25137"/>
    </source>
</evidence>
<dbReference type="EMBL" id="JACHHU010000012">
    <property type="protein sequence ID" value="MBB6543278.1"/>
    <property type="molecule type" value="Genomic_DNA"/>
</dbReference>
<keyword evidence="8" id="KW-1185">Reference proteome</keyword>
<evidence type="ECO:0000313" key="8">
    <source>
        <dbReference type="Proteomes" id="UP000537141"/>
    </source>
</evidence>
<dbReference type="AlphaFoldDB" id="A0A7X0NH60"/>
<dbReference type="CDD" id="cd08189">
    <property type="entry name" value="Fe-ADH-like"/>
    <property type="match status" value="1"/>
</dbReference>
<accession>A0A7X0NH60</accession>
<dbReference type="InterPro" id="IPR056798">
    <property type="entry name" value="ADH_Fe_C"/>
</dbReference>
<dbReference type="PANTHER" id="PTHR11496">
    <property type="entry name" value="ALCOHOL DEHYDROGENASE"/>
    <property type="match status" value="1"/>
</dbReference>
<dbReference type="PROSITE" id="PS00060">
    <property type="entry name" value="ADH_IRON_2"/>
    <property type="match status" value="1"/>
</dbReference>
<dbReference type="GO" id="GO:0046872">
    <property type="term" value="F:metal ion binding"/>
    <property type="evidence" value="ECO:0007669"/>
    <property type="project" value="InterPro"/>
</dbReference>
<comment type="cofactor">
    <cofactor evidence="1">
        <name>Fe cation</name>
        <dbReference type="ChEBI" id="CHEBI:24875"/>
    </cofactor>
</comment>
<dbReference type="GO" id="GO:0004022">
    <property type="term" value="F:alcohol dehydrogenase (NAD+) activity"/>
    <property type="evidence" value="ECO:0007669"/>
    <property type="project" value="TreeGrafter"/>
</dbReference>
<evidence type="ECO:0000313" key="7">
    <source>
        <dbReference type="EMBL" id="MBB6543278.1"/>
    </source>
</evidence>
<proteinExistence type="inferred from homology"/>
<dbReference type="Gene3D" id="3.40.50.1970">
    <property type="match status" value="1"/>
</dbReference>
<keyword evidence="4" id="KW-0520">NAD</keyword>
<reference evidence="7 8" key="1">
    <citation type="submission" date="2020-08" db="EMBL/GenBank/DDBJ databases">
        <title>Genomic Encyclopedia of Type Strains, Phase IV (KMG-IV): sequencing the most valuable type-strain genomes for metagenomic binning, comparative biology and taxonomic classification.</title>
        <authorList>
            <person name="Goeker M."/>
        </authorList>
    </citation>
    <scope>NUCLEOTIDE SEQUENCE [LARGE SCALE GENOMIC DNA]</scope>
    <source>
        <strain evidence="7 8">DSM 26287</strain>
    </source>
</reference>
<evidence type="ECO:0000256" key="3">
    <source>
        <dbReference type="ARBA" id="ARBA00023002"/>
    </source>
</evidence>
<keyword evidence="3" id="KW-0560">Oxidoreductase</keyword>
<sequence length="395" mass="43126">MLHTLIIKIRAQVNKLLDIPFPTLISGEGSIKQSPTQLIQLKAHKPFIVTDAVLVKLGIVKMLTDALTEARIDYYIFDQVTPDPTTEIVNNGLTHYRDNHCDSFIALGGGSVMDCAKGIAASITKNKDIKQLKGLFRIRASLPPFIAIPTTAGTGSEATLVAVITESIKKQKFTIIDPVLVPDIAIVDPLLMVGLPPKITAETGIDALTHAIESYSGLHSTELTKAYSCDAVYRIFNYLPLAYTNGKDLDARREMSIASFNAGVAFTRTSIGYVHAIAHQLGGYYHIPHGLANAVLLPHIMEFSFNHSIYSYADLAISAGLATTTDTKLSAAKKLVNGVKMLNEQLNIQTGFKELKAEDITILAKRAIKEAYCEYPVPRQMTVSQCEEILSKLLV</sequence>
<evidence type="ECO:0000256" key="4">
    <source>
        <dbReference type="ARBA" id="ARBA00023027"/>
    </source>
</evidence>
<dbReference type="SUPFAM" id="SSF56796">
    <property type="entry name" value="Dehydroquinate synthase-like"/>
    <property type="match status" value="1"/>
</dbReference>
<dbReference type="FunFam" id="1.20.1090.10:FF:000001">
    <property type="entry name" value="Aldehyde-alcohol dehydrogenase"/>
    <property type="match status" value="1"/>
</dbReference>
<dbReference type="PANTHER" id="PTHR11496:SF102">
    <property type="entry name" value="ALCOHOL DEHYDROGENASE 4"/>
    <property type="match status" value="1"/>
</dbReference>
<feature type="domain" description="Fe-containing alcohol dehydrogenase-like C-terminal" evidence="6">
    <location>
        <begin position="200"/>
        <end position="393"/>
    </location>
</feature>
<dbReference type="FunFam" id="3.40.50.1970:FF:000003">
    <property type="entry name" value="Alcohol dehydrogenase, iron-containing"/>
    <property type="match status" value="1"/>
</dbReference>
<gene>
    <name evidence="7" type="ORF">HNQ55_001786</name>
</gene>
<name>A0A7X0NH60_9GAMM</name>
<dbReference type="InterPro" id="IPR001670">
    <property type="entry name" value="ADH_Fe/GldA"/>
</dbReference>
<organism evidence="7 8">
    <name type="scientific">Thalassotalea piscium</name>
    <dbReference type="NCBI Taxonomy" id="1230533"/>
    <lineage>
        <taxon>Bacteria</taxon>
        <taxon>Pseudomonadati</taxon>
        <taxon>Pseudomonadota</taxon>
        <taxon>Gammaproteobacteria</taxon>
        <taxon>Alteromonadales</taxon>
        <taxon>Colwelliaceae</taxon>
        <taxon>Thalassotalea</taxon>
    </lineage>
</organism>
<dbReference type="InterPro" id="IPR018211">
    <property type="entry name" value="ADH_Fe_CS"/>
</dbReference>
<dbReference type="InterPro" id="IPR039697">
    <property type="entry name" value="Alcohol_dehydrogenase_Fe"/>
</dbReference>
<feature type="domain" description="Alcohol dehydrogenase iron-type/glycerol dehydrogenase GldA" evidence="5">
    <location>
        <begin position="23"/>
        <end position="189"/>
    </location>
</feature>